<dbReference type="AlphaFoldDB" id="A0A1V9XYR2"/>
<organism evidence="1 2">
    <name type="scientific">Tropilaelaps mercedesae</name>
    <dbReference type="NCBI Taxonomy" id="418985"/>
    <lineage>
        <taxon>Eukaryota</taxon>
        <taxon>Metazoa</taxon>
        <taxon>Ecdysozoa</taxon>
        <taxon>Arthropoda</taxon>
        <taxon>Chelicerata</taxon>
        <taxon>Arachnida</taxon>
        <taxon>Acari</taxon>
        <taxon>Parasitiformes</taxon>
        <taxon>Mesostigmata</taxon>
        <taxon>Gamasina</taxon>
        <taxon>Dermanyssoidea</taxon>
        <taxon>Laelapidae</taxon>
        <taxon>Tropilaelaps</taxon>
    </lineage>
</organism>
<keyword evidence="2" id="KW-1185">Reference proteome</keyword>
<dbReference type="Proteomes" id="UP000192247">
    <property type="component" value="Unassembled WGS sequence"/>
</dbReference>
<evidence type="ECO:0000313" key="2">
    <source>
        <dbReference type="Proteomes" id="UP000192247"/>
    </source>
</evidence>
<dbReference type="InParanoid" id="A0A1V9XYR2"/>
<evidence type="ECO:0000313" key="1">
    <source>
        <dbReference type="EMBL" id="OQR78624.1"/>
    </source>
</evidence>
<gene>
    <name evidence="1" type="ORF">BIW11_02698</name>
</gene>
<sequence>MYNRREFACAARKPKPACNSFTLPVNDKNFVAFRYAETGILHYQIVSSAVKDSVPIRWFAPRRRVKVTRLCFVMWVHPCSGYTMVALTYVKEERAASFVGSGGTVPLTASGRRFEADVSAKPSPLAVARSYTATALARTVLAETRTPCATAAPVHCSLLSVPILPSPRHRRDVIGIERMAAPRRFQFPRKSLVSLFGGEGNSIPAVDDAATVEIGKRHPRGVSRRHVELRHLPMERLGDATADDLNALRAGALSFSWSFCRRPAAVSKRPYALNCQLAMRLKRQLEQVL</sequence>
<accession>A0A1V9XYR2</accession>
<reference evidence="1 2" key="1">
    <citation type="journal article" date="2017" name="Gigascience">
        <title>Draft genome of the honey bee ectoparasitic mite, Tropilaelaps mercedesae, is shaped by the parasitic life history.</title>
        <authorList>
            <person name="Dong X."/>
            <person name="Armstrong S.D."/>
            <person name="Xia D."/>
            <person name="Makepeace B.L."/>
            <person name="Darby A.C."/>
            <person name="Kadowaki T."/>
        </authorList>
    </citation>
    <scope>NUCLEOTIDE SEQUENCE [LARGE SCALE GENOMIC DNA]</scope>
    <source>
        <strain evidence="1">Wuxi-XJTLU</strain>
    </source>
</reference>
<comment type="caution">
    <text evidence="1">The sequence shown here is derived from an EMBL/GenBank/DDBJ whole genome shotgun (WGS) entry which is preliminary data.</text>
</comment>
<name>A0A1V9XYR2_9ACAR</name>
<protein>
    <submittedName>
        <fullName evidence="1">Uncharacterized protein</fullName>
    </submittedName>
</protein>
<proteinExistence type="predicted"/>
<dbReference type="EMBL" id="MNPL01001997">
    <property type="protein sequence ID" value="OQR78624.1"/>
    <property type="molecule type" value="Genomic_DNA"/>
</dbReference>